<name>A0A1A2EL77_MYCSD</name>
<dbReference type="NCBIfam" id="NF047839">
    <property type="entry name" value="PspM_Rv2743c"/>
    <property type="match status" value="1"/>
</dbReference>
<evidence type="ECO:0000313" key="3">
    <source>
        <dbReference type="EMBL" id="OBG06238.1"/>
    </source>
</evidence>
<comment type="caution">
    <text evidence="3">The sequence shown here is derived from an EMBL/GenBank/DDBJ whole genome shotgun (WGS) entry which is preliminary data.</text>
</comment>
<dbReference type="Proteomes" id="UP000093985">
    <property type="component" value="Unassembled WGS sequence"/>
</dbReference>
<evidence type="ECO:0008006" key="5">
    <source>
        <dbReference type="Google" id="ProtNLM"/>
    </source>
</evidence>
<dbReference type="EMBL" id="LZIN01000052">
    <property type="protein sequence ID" value="OBG06238.1"/>
    <property type="molecule type" value="Genomic_DNA"/>
</dbReference>
<accession>A0A1A2EL77</accession>
<evidence type="ECO:0000313" key="4">
    <source>
        <dbReference type="Proteomes" id="UP000093985"/>
    </source>
</evidence>
<evidence type="ECO:0000256" key="2">
    <source>
        <dbReference type="SAM" id="Phobius"/>
    </source>
</evidence>
<evidence type="ECO:0000256" key="1">
    <source>
        <dbReference type="SAM" id="MobiDB-lite"/>
    </source>
</evidence>
<dbReference type="AlphaFoldDB" id="A0A1A2EL77"/>
<dbReference type="Pfam" id="PF25587">
    <property type="entry name" value="Rv2743c"/>
    <property type="match status" value="1"/>
</dbReference>
<feature type="region of interest" description="Disordered" evidence="1">
    <location>
        <begin position="232"/>
        <end position="253"/>
    </location>
</feature>
<dbReference type="RefSeq" id="WP_064855128.1">
    <property type="nucleotide sequence ID" value="NZ_LZIM01000015.1"/>
</dbReference>
<organism evidence="3 4">
    <name type="scientific">Mycolicibacter sinensis (strain JDM601)</name>
    <name type="common">Mycobacterium sinense</name>
    <dbReference type="NCBI Taxonomy" id="875328"/>
    <lineage>
        <taxon>Bacteria</taxon>
        <taxon>Bacillati</taxon>
        <taxon>Actinomycetota</taxon>
        <taxon>Actinomycetes</taxon>
        <taxon>Mycobacteriales</taxon>
        <taxon>Mycobacteriaceae</taxon>
        <taxon>Mycolicibacter</taxon>
    </lineage>
</organism>
<feature type="transmembrane region" description="Helical" evidence="2">
    <location>
        <begin position="51"/>
        <end position="74"/>
    </location>
</feature>
<dbReference type="OrthoDB" id="4750524at2"/>
<sequence length="280" mass="29801">MAVRVGGLKGRSRGALLQRAVDRASEAADILADKLGAIADPRARLLRKRRWSLRLGVLFAAACGFWLAVTAVLASWATPWWVLLITGLVAAGAAAPATLLLLRYRWLRSVPLPAARTVTARRLPPPGSAARPAMYALGASERGMVSLLGVLERGRLLPAGEITELTAAVNGAASTMAATAAQVVSMERAVQHSAQSREYLVPTINAFTAQLSAGVRQYNEMVTAAAQLVASANDSSSTPSGDPMNSPMSQQRYREELTTATDRMLGWAQAFDELAELPRI</sequence>
<keyword evidence="2" id="KW-0472">Membrane</keyword>
<feature type="transmembrane region" description="Helical" evidence="2">
    <location>
        <begin position="80"/>
        <end position="102"/>
    </location>
</feature>
<keyword evidence="2" id="KW-0812">Transmembrane</keyword>
<keyword evidence="2" id="KW-1133">Transmembrane helix</keyword>
<reference evidence="4" key="1">
    <citation type="submission" date="2016-06" db="EMBL/GenBank/DDBJ databases">
        <authorList>
            <person name="Sutton G."/>
            <person name="Brinkac L."/>
            <person name="Sanka R."/>
            <person name="Adams M."/>
            <person name="Lau E."/>
            <person name="Mehaffy C."/>
            <person name="Tameris M."/>
            <person name="Hatherill M."/>
            <person name="Hanekom W."/>
            <person name="Mahomed H."/>
            <person name="Mcshane H."/>
        </authorList>
    </citation>
    <scope>NUCLEOTIDE SEQUENCE [LARGE SCALE GENOMIC DNA]</scope>
    <source>
        <strain evidence="4">852014-51077_SCH5608930-a</strain>
    </source>
</reference>
<gene>
    <name evidence="3" type="ORF">A5771_08755</name>
</gene>
<dbReference type="InterPro" id="IPR057952">
    <property type="entry name" value="Rv2743c-like"/>
</dbReference>
<proteinExistence type="predicted"/>
<protein>
    <recommendedName>
        <fullName evidence="5">Membrane alanine rich protein</fullName>
    </recommendedName>
</protein>